<evidence type="ECO:0000313" key="2">
    <source>
        <dbReference type="WBParaSite" id="PSAMB.scaffold1131size35580.g11361.t1"/>
    </source>
</evidence>
<reference evidence="2" key="1">
    <citation type="submission" date="2022-11" db="UniProtKB">
        <authorList>
            <consortium name="WormBaseParasite"/>
        </authorList>
    </citation>
    <scope>IDENTIFICATION</scope>
</reference>
<sequence length="138" mass="15310">MRPVGALNRSQSLYGFVRAGQHGAMACHSTHFGREGSVAAESMRLFTAAPWQAFVVDGETPSSRCRRRRVRTVEVIVRCWSSLSSSSSDFSSLCPARRTRTIYASLSGWPYNTPHVHALILYSRVCMGVWRVVTPSGM</sequence>
<protein>
    <submittedName>
        <fullName evidence="2">Uncharacterized protein</fullName>
    </submittedName>
</protein>
<proteinExistence type="predicted"/>
<dbReference type="Proteomes" id="UP000887566">
    <property type="component" value="Unplaced"/>
</dbReference>
<organism evidence="1 2">
    <name type="scientific">Plectus sambesii</name>
    <dbReference type="NCBI Taxonomy" id="2011161"/>
    <lineage>
        <taxon>Eukaryota</taxon>
        <taxon>Metazoa</taxon>
        <taxon>Ecdysozoa</taxon>
        <taxon>Nematoda</taxon>
        <taxon>Chromadorea</taxon>
        <taxon>Plectida</taxon>
        <taxon>Plectina</taxon>
        <taxon>Plectoidea</taxon>
        <taxon>Plectidae</taxon>
        <taxon>Plectus</taxon>
    </lineage>
</organism>
<dbReference type="WBParaSite" id="PSAMB.scaffold1131size35580.g11361.t1">
    <property type="protein sequence ID" value="PSAMB.scaffold1131size35580.g11361.t1"/>
    <property type="gene ID" value="PSAMB.scaffold1131size35580.g11361"/>
</dbReference>
<dbReference type="AlphaFoldDB" id="A0A914UQ08"/>
<keyword evidence="1" id="KW-1185">Reference proteome</keyword>
<name>A0A914UQ08_9BILA</name>
<accession>A0A914UQ08</accession>
<evidence type="ECO:0000313" key="1">
    <source>
        <dbReference type="Proteomes" id="UP000887566"/>
    </source>
</evidence>